<dbReference type="NCBIfam" id="NF002616">
    <property type="entry name" value="PRK02268.1-2"/>
    <property type="match status" value="1"/>
</dbReference>
<evidence type="ECO:0000313" key="4">
    <source>
        <dbReference type="Proteomes" id="UP000643610"/>
    </source>
</evidence>
<dbReference type="Proteomes" id="UP000643610">
    <property type="component" value="Unassembled WGS sequence"/>
</dbReference>
<dbReference type="Gene3D" id="3.10.590.10">
    <property type="entry name" value="ph1033 like domains"/>
    <property type="match status" value="1"/>
</dbReference>
<comment type="caution">
    <text evidence="3">The sequence shown here is derived from an EMBL/GenBank/DDBJ whole genome shotgun (WGS) entry which is preliminary data.</text>
</comment>
<dbReference type="HAMAP" id="MF_00771">
    <property type="entry name" value="UPF0310"/>
    <property type="match status" value="1"/>
</dbReference>
<dbReference type="InterPro" id="IPR015947">
    <property type="entry name" value="PUA-like_sf"/>
</dbReference>
<dbReference type="EMBL" id="JACOFU010000005">
    <property type="protein sequence ID" value="MBC3832355.1"/>
    <property type="molecule type" value="Genomic_DNA"/>
</dbReference>
<comment type="similarity">
    <text evidence="1">Belongs to the UPF0310 family.</text>
</comment>
<sequence>MMKNWIAVASAEHVAIGHAQGFMQVCHGKLAPLRRLQSGDGVVYYSPTQIFGGLSAKANRLQSFTAIGSVLDNEPYQVEMFADFFPYRRDVKWHDSQPASILPLLDQLELSRGKRNWGFQFRFGLIEISAKDMALIAAAMSVQFSSPPQAQLLLDIAKY</sequence>
<name>A0ABR6XSA7_9BURK</name>
<dbReference type="InterPro" id="IPR022996">
    <property type="entry name" value="UPF0310"/>
</dbReference>
<gene>
    <name evidence="3" type="ORF">H8K33_12595</name>
</gene>
<dbReference type="InterPro" id="IPR002740">
    <property type="entry name" value="EVE_domain"/>
</dbReference>
<organism evidence="3 4">
    <name type="scientific">Undibacterium amnicola</name>
    <dbReference type="NCBI Taxonomy" id="1834038"/>
    <lineage>
        <taxon>Bacteria</taxon>
        <taxon>Pseudomonadati</taxon>
        <taxon>Pseudomonadota</taxon>
        <taxon>Betaproteobacteria</taxon>
        <taxon>Burkholderiales</taxon>
        <taxon>Oxalobacteraceae</taxon>
        <taxon>Undibacterium</taxon>
    </lineage>
</organism>
<dbReference type="CDD" id="cd21132">
    <property type="entry name" value="EVE-like"/>
    <property type="match status" value="1"/>
</dbReference>
<evidence type="ECO:0000259" key="2">
    <source>
        <dbReference type="Pfam" id="PF01878"/>
    </source>
</evidence>
<accession>A0ABR6XSA7</accession>
<protein>
    <recommendedName>
        <fullName evidence="1">UPF0310 protein H8K33_12595</fullName>
    </recommendedName>
</protein>
<proteinExistence type="inferred from homology"/>
<evidence type="ECO:0000256" key="1">
    <source>
        <dbReference type="HAMAP-Rule" id="MF_00771"/>
    </source>
</evidence>
<reference evidence="3 4" key="1">
    <citation type="submission" date="2020-08" db="EMBL/GenBank/DDBJ databases">
        <title>Novel species isolated from subtropical streams in China.</title>
        <authorList>
            <person name="Lu H."/>
        </authorList>
    </citation>
    <scope>NUCLEOTIDE SEQUENCE [LARGE SCALE GENOMIC DNA]</scope>
    <source>
        <strain evidence="3 4">KCTC 52442</strain>
    </source>
</reference>
<dbReference type="SUPFAM" id="SSF88697">
    <property type="entry name" value="PUA domain-like"/>
    <property type="match status" value="1"/>
</dbReference>
<evidence type="ECO:0000313" key="3">
    <source>
        <dbReference type="EMBL" id="MBC3832355.1"/>
    </source>
</evidence>
<keyword evidence="4" id="KW-1185">Reference proteome</keyword>
<feature type="domain" description="EVE" evidence="2">
    <location>
        <begin position="4"/>
        <end position="138"/>
    </location>
</feature>
<dbReference type="Pfam" id="PF01878">
    <property type="entry name" value="EVE"/>
    <property type="match status" value="1"/>
</dbReference>